<evidence type="ECO:0000313" key="2">
    <source>
        <dbReference type="EMBL" id="MCE2055736.1"/>
    </source>
</evidence>
<keyword evidence="3" id="KW-1185">Reference proteome</keyword>
<evidence type="ECO:0000313" key="3">
    <source>
        <dbReference type="Proteomes" id="UP000823775"/>
    </source>
</evidence>
<feature type="compositionally biased region" description="Basic and acidic residues" evidence="1">
    <location>
        <begin position="60"/>
        <end position="71"/>
    </location>
</feature>
<evidence type="ECO:0000256" key="1">
    <source>
        <dbReference type="SAM" id="MobiDB-lite"/>
    </source>
</evidence>
<comment type="caution">
    <text evidence="2">The sequence shown here is derived from an EMBL/GenBank/DDBJ whole genome shotgun (WGS) entry which is preliminary data.</text>
</comment>
<dbReference type="Proteomes" id="UP000823775">
    <property type="component" value="Unassembled WGS sequence"/>
</dbReference>
<feature type="region of interest" description="Disordered" evidence="1">
    <location>
        <begin position="38"/>
        <end position="78"/>
    </location>
</feature>
<name>A0ABS8W271_DATST</name>
<dbReference type="EMBL" id="JACEIK010006464">
    <property type="protein sequence ID" value="MCE2055736.1"/>
    <property type="molecule type" value="Genomic_DNA"/>
</dbReference>
<gene>
    <name evidence="2" type="ORF">HAX54_043315</name>
</gene>
<organism evidence="2 3">
    <name type="scientific">Datura stramonium</name>
    <name type="common">Jimsonweed</name>
    <name type="synonym">Common thornapple</name>
    <dbReference type="NCBI Taxonomy" id="4076"/>
    <lineage>
        <taxon>Eukaryota</taxon>
        <taxon>Viridiplantae</taxon>
        <taxon>Streptophyta</taxon>
        <taxon>Embryophyta</taxon>
        <taxon>Tracheophyta</taxon>
        <taxon>Spermatophyta</taxon>
        <taxon>Magnoliopsida</taxon>
        <taxon>eudicotyledons</taxon>
        <taxon>Gunneridae</taxon>
        <taxon>Pentapetalae</taxon>
        <taxon>asterids</taxon>
        <taxon>lamiids</taxon>
        <taxon>Solanales</taxon>
        <taxon>Solanaceae</taxon>
        <taxon>Solanoideae</taxon>
        <taxon>Datureae</taxon>
        <taxon>Datura</taxon>
    </lineage>
</organism>
<reference evidence="2 3" key="1">
    <citation type="journal article" date="2021" name="BMC Genomics">
        <title>Datura genome reveals duplications of psychoactive alkaloid biosynthetic genes and high mutation rate following tissue culture.</title>
        <authorList>
            <person name="Rajewski A."/>
            <person name="Carter-House D."/>
            <person name="Stajich J."/>
            <person name="Litt A."/>
        </authorList>
    </citation>
    <scope>NUCLEOTIDE SEQUENCE [LARGE SCALE GENOMIC DNA]</scope>
    <source>
        <strain evidence="2">AR-01</strain>
    </source>
</reference>
<accession>A0ABS8W271</accession>
<sequence length="141" mass="16036">MDHLINDYPLLKEEHRRNSRKQQQLASKAFKKAMKATWSETSYAKSEREDGENDNLALMDRSDTDSERDSTELSLSDMKTQDHELLCTKVKDLHAQIERNEEVVAARHIVLVALITGLSQPTVPFIFSTTQSIFDPSPSTS</sequence>
<protein>
    <submittedName>
        <fullName evidence="2">Uncharacterized protein</fullName>
    </submittedName>
</protein>
<proteinExistence type="predicted"/>